<evidence type="ECO:0000256" key="1">
    <source>
        <dbReference type="ARBA" id="ARBA00011970"/>
    </source>
</evidence>
<accession>A1ZFM0</accession>
<dbReference type="RefSeq" id="WP_002694498.1">
    <property type="nucleotide sequence ID" value="NZ_AAWS01000005.1"/>
</dbReference>
<proteinExistence type="predicted"/>
<dbReference type="EMBL" id="AAWS01000005">
    <property type="protein sequence ID" value="EAY30794.1"/>
    <property type="molecule type" value="Genomic_DNA"/>
</dbReference>
<evidence type="ECO:0000256" key="4">
    <source>
        <dbReference type="ARBA" id="ARBA00022729"/>
    </source>
</evidence>
<dbReference type="InterPro" id="IPR007657">
    <property type="entry name" value="Glycosyltransferase_61"/>
</dbReference>
<evidence type="ECO:0000256" key="5">
    <source>
        <dbReference type="ARBA" id="ARBA00022824"/>
    </source>
</evidence>
<evidence type="ECO:0000256" key="6">
    <source>
        <dbReference type="ARBA" id="ARBA00023180"/>
    </source>
</evidence>
<evidence type="ECO:0000256" key="2">
    <source>
        <dbReference type="ARBA" id="ARBA00022676"/>
    </source>
</evidence>
<dbReference type="EC" id="2.4.1.255" evidence="1"/>
<protein>
    <recommendedName>
        <fullName evidence="7">EGF domain-specific O-linked N-acetylglucosamine transferase</fullName>
        <ecNumber evidence="1">2.4.1.255</ecNumber>
    </recommendedName>
    <alternativeName>
        <fullName evidence="8">Extracellular O-linked N-acetylglucosamine transferase</fullName>
    </alternativeName>
</protein>
<dbReference type="eggNOG" id="COG4421">
    <property type="taxonomic scope" value="Bacteria"/>
</dbReference>
<dbReference type="Proteomes" id="UP000004095">
    <property type="component" value="Unassembled WGS sequence"/>
</dbReference>
<evidence type="ECO:0000256" key="9">
    <source>
        <dbReference type="ARBA" id="ARBA00048317"/>
    </source>
</evidence>
<evidence type="ECO:0000256" key="8">
    <source>
        <dbReference type="ARBA" id="ARBA00042574"/>
    </source>
</evidence>
<evidence type="ECO:0000313" key="12">
    <source>
        <dbReference type="EMBL" id="EAY30794.1"/>
    </source>
</evidence>
<dbReference type="PANTHER" id="PTHR20961:SF148">
    <property type="entry name" value="EGF DOMAIN-SPECIFIC O-LINKED N-ACETYLGLUCOSAMINE TRANSFERASE"/>
    <property type="match status" value="1"/>
</dbReference>
<reference evidence="12 13" key="1">
    <citation type="submission" date="2007-01" db="EMBL/GenBank/DDBJ databases">
        <authorList>
            <person name="Haygood M."/>
            <person name="Podell S."/>
            <person name="Anderson C."/>
            <person name="Hopkinson B."/>
            <person name="Roe K."/>
            <person name="Barbeau K."/>
            <person name="Gaasterland T."/>
            <person name="Ferriera S."/>
            <person name="Johnson J."/>
            <person name="Kravitz S."/>
            <person name="Beeson K."/>
            <person name="Sutton G."/>
            <person name="Rogers Y.-H."/>
            <person name="Friedman R."/>
            <person name="Frazier M."/>
            <person name="Venter J.C."/>
        </authorList>
    </citation>
    <scope>NUCLEOTIDE SEQUENCE [LARGE SCALE GENOMIC DNA]</scope>
    <source>
        <strain evidence="12 13">ATCC 23134</strain>
    </source>
</reference>
<organism evidence="12 13">
    <name type="scientific">Microscilla marina ATCC 23134</name>
    <dbReference type="NCBI Taxonomy" id="313606"/>
    <lineage>
        <taxon>Bacteria</taxon>
        <taxon>Pseudomonadati</taxon>
        <taxon>Bacteroidota</taxon>
        <taxon>Cytophagia</taxon>
        <taxon>Cytophagales</taxon>
        <taxon>Microscillaceae</taxon>
        <taxon>Microscilla</taxon>
    </lineage>
</organism>
<keyword evidence="3" id="KW-0808">Transferase</keyword>
<dbReference type="InterPro" id="IPR049625">
    <property type="entry name" value="Glyco_transf_61_cat"/>
</dbReference>
<keyword evidence="4" id="KW-0732">Signal</keyword>
<feature type="domain" description="Glycosyltransferase 61 catalytic" evidence="11">
    <location>
        <begin position="138"/>
        <end position="312"/>
    </location>
</feature>
<keyword evidence="6" id="KW-0325">Glycoprotein</keyword>
<evidence type="ECO:0000256" key="3">
    <source>
        <dbReference type="ARBA" id="ARBA00022679"/>
    </source>
</evidence>
<keyword evidence="2" id="KW-0328">Glycosyltransferase</keyword>
<keyword evidence="13" id="KW-1185">Reference proteome</keyword>
<comment type="catalytic activity">
    <reaction evidence="9">
        <text>L-seryl-[protein] + UDP-N-acetyl-alpha-D-glucosamine = 3-O-(N-acetyl-beta-D-glucosaminyl)-L-seryl-[protein] + UDP + H(+)</text>
        <dbReference type="Rhea" id="RHEA:48904"/>
        <dbReference type="Rhea" id="RHEA-COMP:9863"/>
        <dbReference type="Rhea" id="RHEA-COMP:12251"/>
        <dbReference type="ChEBI" id="CHEBI:15378"/>
        <dbReference type="ChEBI" id="CHEBI:29999"/>
        <dbReference type="ChEBI" id="CHEBI:57705"/>
        <dbReference type="ChEBI" id="CHEBI:58223"/>
        <dbReference type="ChEBI" id="CHEBI:90838"/>
        <dbReference type="EC" id="2.4.1.255"/>
    </reaction>
</comment>
<keyword evidence="5" id="KW-0256">Endoplasmic reticulum</keyword>
<dbReference type="Pfam" id="PF04577">
    <property type="entry name" value="Glyco_transf_61"/>
    <property type="match status" value="1"/>
</dbReference>
<evidence type="ECO:0000313" key="13">
    <source>
        <dbReference type="Proteomes" id="UP000004095"/>
    </source>
</evidence>
<dbReference type="OrthoDB" id="1156086at2"/>
<dbReference type="AlphaFoldDB" id="A1ZFM0"/>
<dbReference type="GO" id="GO:0097363">
    <property type="term" value="F:protein O-acetylglucosaminyltransferase activity"/>
    <property type="evidence" value="ECO:0007669"/>
    <property type="project" value="UniProtKB-EC"/>
</dbReference>
<evidence type="ECO:0000256" key="10">
    <source>
        <dbReference type="ARBA" id="ARBA00049432"/>
    </source>
</evidence>
<evidence type="ECO:0000256" key="7">
    <source>
        <dbReference type="ARBA" id="ARBA00040944"/>
    </source>
</evidence>
<comment type="catalytic activity">
    <reaction evidence="10">
        <text>L-threonyl-[protein] + UDP-N-acetyl-alpha-D-glucosamine = 3-O-(N-acetyl-beta-D-glucosaminyl)-L-threonyl-[protein] + UDP + H(+)</text>
        <dbReference type="Rhea" id="RHEA:48908"/>
        <dbReference type="Rhea" id="RHEA-COMP:11060"/>
        <dbReference type="Rhea" id="RHEA-COMP:12252"/>
        <dbReference type="ChEBI" id="CHEBI:15378"/>
        <dbReference type="ChEBI" id="CHEBI:30013"/>
        <dbReference type="ChEBI" id="CHEBI:57705"/>
        <dbReference type="ChEBI" id="CHEBI:58223"/>
        <dbReference type="ChEBI" id="CHEBI:90840"/>
        <dbReference type="EC" id="2.4.1.255"/>
    </reaction>
</comment>
<evidence type="ECO:0000259" key="11">
    <source>
        <dbReference type="Pfam" id="PF04577"/>
    </source>
</evidence>
<gene>
    <name evidence="12" type="ORF">M23134_01118</name>
</gene>
<dbReference type="PANTHER" id="PTHR20961">
    <property type="entry name" value="GLYCOSYLTRANSFERASE"/>
    <property type="match status" value="1"/>
</dbReference>
<comment type="caution">
    <text evidence="12">The sequence shown here is derived from an EMBL/GenBank/DDBJ whole genome shotgun (WGS) entry which is preliminary data.</text>
</comment>
<sequence>MFQRITQKIAAALAKSPQGTTSLSPDNAQDYALLYKGKAYLSQQINAVKAPQVTLLGSGTPSKHWQDFEATTHAMCIDSTHSGFKFCCQHLVDPHNHVLVAPGVTPEALPILQQKLPTKVEKLKGTVAYLANVSPRHYGRWMRETLPLLQIYQQHIGLEQIDHFYIGDLSRIPDFISECFETLGISPYKIVTNPCKGTRTLAAFTVHSPLPHYYSQATYTYARQVVTSRLDLSDNCCYHPKVYIARGNVHRRQVRNQEAVYEVLRPYDFELRVLDNLKVREQAQIFYHAEVLIAAHGSALTNLMYGKPGNKVLEILPHDCATVGYFSLAAYAAMPYFCMYGKATGTAKGCNQDIEVDLELLDAFCRQHC</sequence>
<name>A1ZFM0_MICM2</name>